<dbReference type="EMBL" id="BBNY01000004">
    <property type="protein sequence ID" value="GAL88737.1"/>
    <property type="molecule type" value="Genomic_DNA"/>
</dbReference>
<dbReference type="AlphaFoldDB" id="A0A090VS22"/>
<reference evidence="5" key="1">
    <citation type="journal article" date="2014" name="Genome Announc.">
        <title>Draft Genome Sequence of Marine Flavobacterium Jejuia pallidilutea Strain 11shimoA1 and Pigmentation Mutants.</title>
        <authorList>
            <person name="Takatani N."/>
            <person name="Nakanishi M."/>
            <person name="Meirelles P."/>
            <person name="Mino S."/>
            <person name="Suda W."/>
            <person name="Oshima K."/>
            <person name="Hattori M."/>
            <person name="Ohkuma M."/>
            <person name="Hosokawa M."/>
            <person name="Miyashita K."/>
            <person name="Thompson F.L."/>
            <person name="Niwa A."/>
            <person name="Sawabe T."/>
            <person name="Sawabe T."/>
        </authorList>
    </citation>
    <scope>NUCLEOTIDE SEQUENCE [LARGE SCALE GENOMIC DNA]</scope>
    <source>
        <strain evidence="5">JCM 19538</strain>
    </source>
</reference>
<sequence length="62" mass="6909">MLSIELIPNGIALNLSKKELLQSILSPVTSASYKTTSSLEQEVIIIKQIKILNIDFTFLVFT</sequence>
<accession>A0A090VS22</accession>
<dbReference type="Proteomes" id="UP000029641">
    <property type="component" value="Unassembled WGS sequence"/>
</dbReference>
<evidence type="ECO:0000313" key="3">
    <source>
        <dbReference type="EMBL" id="GAL88737.1"/>
    </source>
</evidence>
<organism evidence="1 4">
    <name type="scientific">Jejuia pallidilutea</name>
    <dbReference type="NCBI Taxonomy" id="504487"/>
    <lineage>
        <taxon>Bacteria</taxon>
        <taxon>Pseudomonadati</taxon>
        <taxon>Bacteroidota</taxon>
        <taxon>Flavobacteriia</taxon>
        <taxon>Flavobacteriales</taxon>
        <taxon>Flavobacteriaceae</taxon>
        <taxon>Jejuia</taxon>
    </lineage>
</organism>
<dbReference type="Proteomes" id="UP000030184">
    <property type="component" value="Unassembled WGS sequence"/>
</dbReference>
<evidence type="ECO:0000313" key="1">
    <source>
        <dbReference type="EMBL" id="GAL67486.1"/>
    </source>
</evidence>
<evidence type="ECO:0000313" key="5">
    <source>
        <dbReference type="Proteomes" id="UP000030184"/>
    </source>
</evidence>
<dbReference type="EMBL" id="BBNR01000010">
    <property type="protein sequence ID" value="GAL67486.1"/>
    <property type="molecule type" value="Genomic_DNA"/>
</dbReference>
<dbReference type="EMBL" id="BBNS01000011">
    <property type="protein sequence ID" value="GAL71286.1"/>
    <property type="molecule type" value="Genomic_DNA"/>
</dbReference>
<protein>
    <submittedName>
        <fullName evidence="1">Uncharacterized protein</fullName>
    </submittedName>
</protein>
<proteinExistence type="predicted"/>
<evidence type="ECO:0000313" key="4">
    <source>
        <dbReference type="Proteomes" id="UP000029641"/>
    </source>
</evidence>
<evidence type="ECO:0000313" key="2">
    <source>
        <dbReference type="EMBL" id="GAL71286.1"/>
    </source>
</evidence>
<comment type="caution">
    <text evidence="1">The sequence shown here is derived from an EMBL/GenBank/DDBJ whole genome shotgun (WGS) entry which is preliminary data.</text>
</comment>
<dbReference type="Proteomes" id="UP000029646">
    <property type="component" value="Unassembled WGS sequence"/>
</dbReference>
<keyword evidence="5" id="KW-1185">Reference proteome</keyword>
<name>A0A090VS22_9FLAO</name>
<gene>
    <name evidence="1" type="ORF">JCM19301_459</name>
    <name evidence="2" type="ORF">JCM19302_963</name>
    <name evidence="3" type="ORF">JCM19538_1172</name>
</gene>